<dbReference type="Proteomes" id="UP000216752">
    <property type="component" value="Chromosome"/>
</dbReference>
<evidence type="ECO:0000313" key="1">
    <source>
        <dbReference type="EMBL" id="XFO69521.1"/>
    </source>
</evidence>
<dbReference type="EMBL" id="CP155573">
    <property type="protein sequence ID" value="XFO69521.1"/>
    <property type="molecule type" value="Genomic_DNA"/>
</dbReference>
<proteinExistence type="predicted"/>
<evidence type="ECO:0008006" key="3">
    <source>
        <dbReference type="Google" id="ProtNLM"/>
    </source>
</evidence>
<dbReference type="RefSeq" id="WP_094607231.1">
    <property type="nucleotide sequence ID" value="NZ_CP155573.1"/>
</dbReference>
<gene>
    <name evidence="1" type="ORF">SPSIL_057550</name>
</gene>
<protein>
    <recommendedName>
        <fullName evidence="3">DUF2164 domain-containing protein</fullName>
    </recommendedName>
</protein>
<sequence length="78" mass="9232">MNKLNLDTQKQYELVKNIKEFILKETNSKFSEIQASNLLDSILSEVGDSIYDQVLLQTRYELMQKLEKILRIEKEPLQ</sequence>
<keyword evidence="2" id="KW-1185">Reference proteome</keyword>
<reference evidence="1" key="1">
    <citation type="submission" date="2024-05" db="EMBL/GenBank/DDBJ databases">
        <title>Isolation and characterization of Sporomusa carbonis sp. nov., a carboxydotrophic hydrogenogen in the genus of Sporomusa isolated from a charcoal burning pile.</title>
        <authorList>
            <person name="Boeer T."/>
            <person name="Rosenbaum F."/>
            <person name="Eysell L."/>
            <person name="Mueller V."/>
            <person name="Daniel R."/>
            <person name="Poehlein A."/>
        </authorList>
    </citation>
    <scope>NUCLEOTIDE SEQUENCE [LARGE SCALE GENOMIC DNA]</scope>
    <source>
        <strain evidence="1">DSM 10669</strain>
    </source>
</reference>
<accession>A0ABZ3IUW6</accession>
<dbReference type="Pfam" id="PF09932">
    <property type="entry name" value="DUF2164"/>
    <property type="match status" value="1"/>
</dbReference>
<name>A0ABZ3IUW6_9FIRM</name>
<organism evidence="1 2">
    <name type="scientific">Sporomusa silvacetica DSM 10669</name>
    <dbReference type="NCBI Taxonomy" id="1123289"/>
    <lineage>
        <taxon>Bacteria</taxon>
        <taxon>Bacillati</taxon>
        <taxon>Bacillota</taxon>
        <taxon>Negativicutes</taxon>
        <taxon>Selenomonadales</taxon>
        <taxon>Sporomusaceae</taxon>
        <taxon>Sporomusa</taxon>
    </lineage>
</organism>
<dbReference type="InterPro" id="IPR018680">
    <property type="entry name" value="DUF2164"/>
</dbReference>
<evidence type="ECO:0000313" key="2">
    <source>
        <dbReference type="Proteomes" id="UP000216752"/>
    </source>
</evidence>